<dbReference type="Proteomes" id="UP001642484">
    <property type="component" value="Unassembled WGS sequence"/>
</dbReference>
<dbReference type="InterPro" id="IPR040024">
    <property type="entry name" value="PPP1R21"/>
</dbReference>
<reference evidence="3 4" key="1">
    <citation type="submission" date="2024-02" db="EMBL/GenBank/DDBJ databases">
        <authorList>
            <person name="Chen Y."/>
            <person name="Shah S."/>
            <person name="Dougan E. K."/>
            <person name="Thang M."/>
            <person name="Chan C."/>
        </authorList>
    </citation>
    <scope>NUCLEOTIDE SEQUENCE [LARGE SCALE GENOMIC DNA]</scope>
</reference>
<dbReference type="EMBL" id="CAXAMN010015669">
    <property type="protein sequence ID" value="CAK9046413.1"/>
    <property type="molecule type" value="Genomic_DNA"/>
</dbReference>
<comment type="caution">
    <text evidence="3">The sequence shown here is derived from an EMBL/GenBank/DDBJ whole genome shotgun (WGS) entry which is preliminary data.</text>
</comment>
<keyword evidence="1" id="KW-0175">Coiled coil</keyword>
<evidence type="ECO:0000313" key="4">
    <source>
        <dbReference type="Proteomes" id="UP001642484"/>
    </source>
</evidence>
<feature type="coiled-coil region" evidence="1">
    <location>
        <begin position="263"/>
        <end position="304"/>
    </location>
</feature>
<dbReference type="PANTHER" id="PTHR21448">
    <property type="entry name" value="SMOOTH MUSCLE MYOSIN HEAVY CHAIN-RELATED"/>
    <property type="match status" value="1"/>
</dbReference>
<feature type="non-terminal residue" evidence="3">
    <location>
        <position position="317"/>
    </location>
</feature>
<accession>A0ABP0M5R9</accession>
<dbReference type="PANTHER" id="PTHR21448:SF0">
    <property type="entry name" value="PROTEIN PHOSPHATASE 1 REGULATORY SUBUNIT 21"/>
    <property type="match status" value="1"/>
</dbReference>
<evidence type="ECO:0000313" key="3">
    <source>
        <dbReference type="EMBL" id="CAK9046413.1"/>
    </source>
</evidence>
<feature type="coiled-coil region" evidence="1">
    <location>
        <begin position="106"/>
        <end position="147"/>
    </location>
</feature>
<protein>
    <recommendedName>
        <fullName evidence="2">Protein phosphatase 1 regulatory subunit 21 C-terminal domain-containing protein</fullName>
    </recommendedName>
</protein>
<proteinExistence type="predicted"/>
<evidence type="ECO:0000256" key="1">
    <source>
        <dbReference type="SAM" id="Coils"/>
    </source>
</evidence>
<name>A0ABP0M5R9_9DINO</name>
<dbReference type="Pfam" id="PF21636">
    <property type="entry name" value="PPP1R21_C"/>
    <property type="match status" value="1"/>
</dbReference>
<organism evidence="3 4">
    <name type="scientific">Durusdinium trenchii</name>
    <dbReference type="NCBI Taxonomy" id="1381693"/>
    <lineage>
        <taxon>Eukaryota</taxon>
        <taxon>Sar</taxon>
        <taxon>Alveolata</taxon>
        <taxon>Dinophyceae</taxon>
        <taxon>Suessiales</taxon>
        <taxon>Symbiodiniaceae</taxon>
        <taxon>Durusdinium</taxon>
    </lineage>
</organism>
<evidence type="ECO:0000259" key="2">
    <source>
        <dbReference type="Pfam" id="PF21636"/>
    </source>
</evidence>
<dbReference type="InterPro" id="IPR049372">
    <property type="entry name" value="PPP1R21_C"/>
</dbReference>
<feature type="domain" description="Protein phosphatase 1 regulatory subunit 21 C-terminal" evidence="2">
    <location>
        <begin position="233"/>
        <end position="317"/>
    </location>
</feature>
<sequence>MLRKDSVSESVLQPSGQCKENWLACRDEKWRLCVLAYEAWRPTVVLLLHVLVLQARCLPAQTNAEACDLGPYAGFVKRQLESAPDAIGMKECTNILALSRRLSSNRSQLLAELRQQGQRLQAISNEKSQLSQDLNSLQDRYALLQSNHDVLRASQEPRTETEAFSSDIPGSTNELLLSSRQRALLGSLAVTTQESSGMRQHGFFVDVVSLDSGEASLAAGPPRPETLDAWELAVRKVYEQHVLRLQKQMLIADTKAVEMGLNVQDFHDQIQRQEEEKQNLSNQVSATKQELASLREDMEATRKNYDGQLGMLTEHIC</sequence>
<keyword evidence="4" id="KW-1185">Reference proteome</keyword>
<gene>
    <name evidence="3" type="ORF">CCMP2556_LOCUS24124</name>
</gene>